<name>A0ABQ8HHQ7_9ROSI</name>
<evidence type="ECO:0000256" key="2">
    <source>
        <dbReference type="SAM" id="Phobius"/>
    </source>
</evidence>
<evidence type="ECO:0000313" key="4">
    <source>
        <dbReference type="Proteomes" id="UP000827721"/>
    </source>
</evidence>
<feature type="compositionally biased region" description="Polar residues" evidence="1">
    <location>
        <begin position="165"/>
        <end position="175"/>
    </location>
</feature>
<keyword evidence="2" id="KW-1133">Transmembrane helix</keyword>
<accession>A0ABQ8HHQ7</accession>
<protein>
    <submittedName>
        <fullName evidence="3">Uncharacterized protein</fullName>
    </submittedName>
</protein>
<dbReference type="EMBL" id="JAFEMO010000010">
    <property type="protein sequence ID" value="KAH7560604.1"/>
    <property type="molecule type" value="Genomic_DNA"/>
</dbReference>
<organism evidence="3 4">
    <name type="scientific">Xanthoceras sorbifolium</name>
    <dbReference type="NCBI Taxonomy" id="99658"/>
    <lineage>
        <taxon>Eukaryota</taxon>
        <taxon>Viridiplantae</taxon>
        <taxon>Streptophyta</taxon>
        <taxon>Embryophyta</taxon>
        <taxon>Tracheophyta</taxon>
        <taxon>Spermatophyta</taxon>
        <taxon>Magnoliopsida</taxon>
        <taxon>eudicotyledons</taxon>
        <taxon>Gunneridae</taxon>
        <taxon>Pentapetalae</taxon>
        <taxon>rosids</taxon>
        <taxon>malvids</taxon>
        <taxon>Sapindales</taxon>
        <taxon>Sapindaceae</taxon>
        <taxon>Xanthoceroideae</taxon>
        <taxon>Xanthoceras</taxon>
    </lineage>
</organism>
<feature type="region of interest" description="Disordered" evidence="1">
    <location>
        <begin position="160"/>
        <end position="194"/>
    </location>
</feature>
<evidence type="ECO:0000313" key="3">
    <source>
        <dbReference type="EMBL" id="KAH7560604.1"/>
    </source>
</evidence>
<proteinExistence type="predicted"/>
<dbReference type="Proteomes" id="UP000827721">
    <property type="component" value="Unassembled WGS sequence"/>
</dbReference>
<evidence type="ECO:0000256" key="1">
    <source>
        <dbReference type="SAM" id="MobiDB-lite"/>
    </source>
</evidence>
<keyword evidence="4" id="KW-1185">Reference proteome</keyword>
<sequence>MNTPMLSLISHSLPQLSLNSITNKPTKTPISDHSLLVHGGSDDYCIKKRTNPLYLSSSSSSSCVVHAADKDSQQFQVDPDEARQALQNLDQQLKTLSNKQISSPKIKAQDVKLTRDLTEAEMPEISESFLMNTAVVLVIFTVFYNVLFYAVIKPAVDGPDDVSELPTQATTTATESPKAAVSQPLSQTPEISIQ</sequence>
<feature type="compositionally biased region" description="Polar residues" evidence="1">
    <location>
        <begin position="183"/>
        <end position="194"/>
    </location>
</feature>
<comment type="caution">
    <text evidence="3">The sequence shown here is derived from an EMBL/GenBank/DDBJ whole genome shotgun (WGS) entry which is preliminary data.</text>
</comment>
<feature type="transmembrane region" description="Helical" evidence="2">
    <location>
        <begin position="129"/>
        <end position="152"/>
    </location>
</feature>
<dbReference type="PANTHER" id="PTHR37716:SF1">
    <property type="entry name" value="OS07G0568900 PROTEIN"/>
    <property type="match status" value="1"/>
</dbReference>
<dbReference type="PANTHER" id="PTHR37716">
    <property type="entry name" value="OS07G0568900 PROTEIN"/>
    <property type="match status" value="1"/>
</dbReference>
<keyword evidence="2" id="KW-0472">Membrane</keyword>
<gene>
    <name evidence="3" type="ORF">JRO89_XS10G0052600</name>
</gene>
<reference evidence="3 4" key="1">
    <citation type="submission" date="2021-02" db="EMBL/GenBank/DDBJ databases">
        <title>Plant Genome Project.</title>
        <authorList>
            <person name="Zhang R.-G."/>
        </authorList>
    </citation>
    <scope>NUCLEOTIDE SEQUENCE [LARGE SCALE GENOMIC DNA]</scope>
    <source>
        <tissue evidence="3">Leaves</tissue>
    </source>
</reference>
<keyword evidence="2" id="KW-0812">Transmembrane</keyword>